<sequence length="251" mass="28582">MKLKNLNLHTLSLIKCFLYVITLVLLLASKTSAAATEKLTLSASFGSPLILPITEILQQAYQSIGVEIEIKPYPELRSLRYANYGVTDGVAFGEKSIENIYKDLIRIDIVLREGLIYLFTKQENSFTVNGWQSIPKDYAVGHIRGIKFIEKAMKQFNFHAEPSDNTEQLFQKLNMGRTQVIVSGKKRGMKYVNDDSLEVVILEDNVATIHIYHYLNKKNAHLVPMITDTLKQMKSDGRIAEIFSNVRRLKQ</sequence>
<accession>A0ABQ6DY86</accession>
<name>A0ABQ6DY86_9GAMM</name>
<protein>
    <recommendedName>
        <fullName evidence="3">Transporter substrate-binding domain-containing protein</fullName>
    </recommendedName>
</protein>
<organism evidence="1 2">
    <name type="scientific">Psychromonas marina</name>
    <dbReference type="NCBI Taxonomy" id="88364"/>
    <lineage>
        <taxon>Bacteria</taxon>
        <taxon>Pseudomonadati</taxon>
        <taxon>Pseudomonadota</taxon>
        <taxon>Gammaproteobacteria</taxon>
        <taxon>Alteromonadales</taxon>
        <taxon>Psychromonadaceae</taxon>
        <taxon>Psychromonas</taxon>
    </lineage>
</organism>
<evidence type="ECO:0000313" key="2">
    <source>
        <dbReference type="Proteomes" id="UP001157353"/>
    </source>
</evidence>
<reference evidence="2" key="1">
    <citation type="journal article" date="2019" name="Int. J. Syst. Evol. Microbiol.">
        <title>The Global Catalogue of Microorganisms (GCM) 10K type strain sequencing project: providing services to taxonomists for standard genome sequencing and annotation.</title>
        <authorList>
            <consortium name="The Broad Institute Genomics Platform"/>
            <consortium name="The Broad Institute Genome Sequencing Center for Infectious Disease"/>
            <person name="Wu L."/>
            <person name="Ma J."/>
        </authorList>
    </citation>
    <scope>NUCLEOTIDE SEQUENCE [LARGE SCALE GENOMIC DNA]</scope>
    <source>
        <strain evidence="2">NBRC 103166</strain>
    </source>
</reference>
<dbReference type="Proteomes" id="UP001157353">
    <property type="component" value="Unassembled WGS sequence"/>
</dbReference>
<dbReference type="Gene3D" id="3.40.190.10">
    <property type="entry name" value="Periplasmic binding protein-like II"/>
    <property type="match status" value="2"/>
</dbReference>
<dbReference type="RefSeq" id="WP_284203242.1">
    <property type="nucleotide sequence ID" value="NZ_BSPQ01000002.1"/>
</dbReference>
<evidence type="ECO:0008006" key="3">
    <source>
        <dbReference type="Google" id="ProtNLM"/>
    </source>
</evidence>
<gene>
    <name evidence="1" type="ORF">GCM10007916_11860</name>
</gene>
<proteinExistence type="predicted"/>
<dbReference type="SUPFAM" id="SSF53850">
    <property type="entry name" value="Periplasmic binding protein-like II"/>
    <property type="match status" value="1"/>
</dbReference>
<keyword evidence="2" id="KW-1185">Reference proteome</keyword>
<comment type="caution">
    <text evidence="1">The sequence shown here is derived from an EMBL/GenBank/DDBJ whole genome shotgun (WGS) entry which is preliminary data.</text>
</comment>
<dbReference type="EMBL" id="BSPQ01000002">
    <property type="protein sequence ID" value="GLS90119.1"/>
    <property type="molecule type" value="Genomic_DNA"/>
</dbReference>
<evidence type="ECO:0000313" key="1">
    <source>
        <dbReference type="EMBL" id="GLS90119.1"/>
    </source>
</evidence>